<evidence type="ECO:0000259" key="4">
    <source>
        <dbReference type="PROSITE" id="PS50102"/>
    </source>
</evidence>
<dbReference type="SMART" id="SM00360">
    <property type="entry name" value="RRM"/>
    <property type="match status" value="1"/>
</dbReference>
<feature type="compositionally biased region" description="Basic and acidic residues" evidence="3">
    <location>
        <begin position="250"/>
        <end position="268"/>
    </location>
</feature>
<feature type="compositionally biased region" description="Basic and acidic residues" evidence="3">
    <location>
        <begin position="65"/>
        <end position="90"/>
    </location>
</feature>
<dbReference type="InterPro" id="IPR012677">
    <property type="entry name" value="Nucleotide-bd_a/b_plait_sf"/>
</dbReference>
<name>A0AAD5GCJ3_AMBAR</name>
<evidence type="ECO:0000256" key="1">
    <source>
        <dbReference type="ARBA" id="ARBA00022884"/>
    </source>
</evidence>
<dbReference type="GO" id="GO:0003723">
    <property type="term" value="F:RNA binding"/>
    <property type="evidence" value="ECO:0007669"/>
    <property type="project" value="UniProtKB-UniRule"/>
</dbReference>
<feature type="compositionally biased region" description="Acidic residues" evidence="3">
    <location>
        <begin position="161"/>
        <end position="173"/>
    </location>
</feature>
<proteinExistence type="predicted"/>
<dbReference type="CDD" id="cd00590">
    <property type="entry name" value="RRM_SF"/>
    <property type="match status" value="1"/>
</dbReference>
<comment type="caution">
    <text evidence="5">The sequence shown here is derived from an EMBL/GenBank/DDBJ whole genome shotgun (WGS) entry which is preliminary data.</text>
</comment>
<evidence type="ECO:0000256" key="2">
    <source>
        <dbReference type="PROSITE-ProRule" id="PRU00176"/>
    </source>
</evidence>
<evidence type="ECO:0000313" key="5">
    <source>
        <dbReference type="EMBL" id="KAI7737320.1"/>
    </source>
</evidence>
<keyword evidence="1 2" id="KW-0694">RNA-binding</keyword>
<keyword evidence="6" id="KW-1185">Reference proteome</keyword>
<dbReference type="Pfam" id="PF00076">
    <property type="entry name" value="RRM_1"/>
    <property type="match status" value="1"/>
</dbReference>
<evidence type="ECO:0000256" key="3">
    <source>
        <dbReference type="SAM" id="MobiDB-lite"/>
    </source>
</evidence>
<dbReference type="Gene3D" id="3.30.70.330">
    <property type="match status" value="1"/>
</dbReference>
<feature type="compositionally biased region" description="Basic and acidic residues" evidence="3">
    <location>
        <begin position="111"/>
        <end position="133"/>
    </location>
</feature>
<reference evidence="5" key="1">
    <citation type="submission" date="2022-06" db="EMBL/GenBank/DDBJ databases">
        <title>Uncovering the hologenomic basis of an extraordinary plant invasion.</title>
        <authorList>
            <person name="Bieker V.C."/>
            <person name="Martin M.D."/>
            <person name="Gilbert T."/>
            <person name="Hodgins K."/>
            <person name="Battlay P."/>
            <person name="Petersen B."/>
            <person name="Wilson J."/>
        </authorList>
    </citation>
    <scope>NUCLEOTIDE SEQUENCE</scope>
    <source>
        <strain evidence="5">AA19_3_7</strain>
        <tissue evidence="5">Leaf</tissue>
    </source>
</reference>
<dbReference type="PANTHER" id="PTHR21245">
    <property type="entry name" value="HETEROGENEOUS NUCLEAR RIBONUCLEOPROTEIN"/>
    <property type="match status" value="1"/>
</dbReference>
<feature type="compositionally biased region" description="Basic and acidic residues" evidence="3">
    <location>
        <begin position="190"/>
        <end position="212"/>
    </location>
</feature>
<feature type="compositionally biased region" description="Basic and acidic residues" evidence="3">
    <location>
        <begin position="141"/>
        <end position="160"/>
    </location>
</feature>
<dbReference type="InterPro" id="IPR000504">
    <property type="entry name" value="RRM_dom"/>
</dbReference>
<dbReference type="SUPFAM" id="SSF54928">
    <property type="entry name" value="RNA-binding domain, RBD"/>
    <property type="match status" value="1"/>
</dbReference>
<protein>
    <recommendedName>
        <fullName evidence="4">RRM domain-containing protein</fullName>
    </recommendedName>
</protein>
<feature type="region of interest" description="Disordered" evidence="3">
    <location>
        <begin position="65"/>
        <end position="278"/>
    </location>
</feature>
<feature type="domain" description="RRM" evidence="4">
    <location>
        <begin position="309"/>
        <end position="387"/>
    </location>
</feature>
<organism evidence="5 6">
    <name type="scientific">Ambrosia artemisiifolia</name>
    <name type="common">Common ragweed</name>
    <dbReference type="NCBI Taxonomy" id="4212"/>
    <lineage>
        <taxon>Eukaryota</taxon>
        <taxon>Viridiplantae</taxon>
        <taxon>Streptophyta</taxon>
        <taxon>Embryophyta</taxon>
        <taxon>Tracheophyta</taxon>
        <taxon>Spermatophyta</taxon>
        <taxon>Magnoliopsida</taxon>
        <taxon>eudicotyledons</taxon>
        <taxon>Gunneridae</taxon>
        <taxon>Pentapetalae</taxon>
        <taxon>asterids</taxon>
        <taxon>campanulids</taxon>
        <taxon>Asterales</taxon>
        <taxon>Asteraceae</taxon>
        <taxon>Asteroideae</taxon>
        <taxon>Heliantheae alliance</taxon>
        <taxon>Heliantheae</taxon>
        <taxon>Ambrosia</taxon>
    </lineage>
</organism>
<gene>
    <name evidence="5" type="ORF">M8C21_031418</name>
</gene>
<feature type="non-terminal residue" evidence="5">
    <location>
        <position position="1"/>
    </location>
</feature>
<dbReference type="Proteomes" id="UP001206925">
    <property type="component" value="Unassembled WGS sequence"/>
</dbReference>
<evidence type="ECO:0000313" key="6">
    <source>
        <dbReference type="Proteomes" id="UP001206925"/>
    </source>
</evidence>
<dbReference type="AlphaFoldDB" id="A0AAD5GCJ3"/>
<accession>A0AAD5GCJ3</accession>
<dbReference type="EMBL" id="JAMZMK010009062">
    <property type="protein sequence ID" value="KAI7737320.1"/>
    <property type="molecule type" value="Genomic_DNA"/>
</dbReference>
<sequence>MVKVSPGTKSGNKRSVKKVVKRTIVRKKGKSAGVETPPSVEGSSVVAGEEERLEEVKDVVCVKREEASPNDVKDVGVSDEGVKEDVKVEDGVEDVEDGVDVRQSSVEDVEDGLRNDSVDVKDVGKSVEDREPEVGEGENAETEKKDLGKEEVVDDEKNGTDDEEPFEIEELDTDVEKNEREIEESGTEVGKQEPDVEELAENKEITLDKDINVETEQVEAEVNEDKVKNDESVDMGKGIIEEFKEEEDPQERLCLSDEEKYRDMSNDGHDEDDDEDTADVKMKEHDELRFREHEEFTEAAEERKRRKEFEIFVGGLDRDTTEEEVKRFFQNVGEVVEVRMHKELPTNKNKGYAFVRFATKEQVARALAEMKNPVIHGKRCGTAPSEDNDTLFLGNICNTWTKED</sequence>
<dbReference type="PROSITE" id="PS50102">
    <property type="entry name" value="RRM"/>
    <property type="match status" value="1"/>
</dbReference>
<feature type="region of interest" description="Disordered" evidence="3">
    <location>
        <begin position="27"/>
        <end position="49"/>
    </location>
</feature>
<dbReference type="InterPro" id="IPR035979">
    <property type="entry name" value="RBD_domain_sf"/>
</dbReference>